<dbReference type="VEuPathDB" id="TrichDB:TVAG_316820"/>
<keyword evidence="2" id="KW-1185">Reference proteome</keyword>
<dbReference type="Proteomes" id="UP000001542">
    <property type="component" value="Unassembled WGS sequence"/>
</dbReference>
<dbReference type="RefSeq" id="XP_001330391.1">
    <property type="nucleotide sequence ID" value="XM_001330356.1"/>
</dbReference>
<dbReference type="InParanoid" id="A2F060"/>
<evidence type="ECO:0008006" key="3">
    <source>
        <dbReference type="Google" id="ProtNLM"/>
    </source>
</evidence>
<dbReference type="AlphaFoldDB" id="A2F060"/>
<dbReference type="VEuPathDB" id="TrichDB:TVAGG3_0985520"/>
<protein>
    <recommendedName>
        <fullName evidence="3">BTB domain-containing protein</fullName>
    </recommendedName>
</protein>
<gene>
    <name evidence="1" type="ORF">TVAG_316820</name>
</gene>
<evidence type="ECO:0000313" key="2">
    <source>
        <dbReference type="Proteomes" id="UP000001542"/>
    </source>
</evidence>
<dbReference type="EMBL" id="DS113559">
    <property type="protein sequence ID" value="EAY01695.1"/>
    <property type="molecule type" value="Genomic_DNA"/>
</dbReference>
<dbReference type="SMR" id="A2F060"/>
<name>A2F060_TRIV3</name>
<organism evidence="1 2">
    <name type="scientific">Trichomonas vaginalis (strain ATCC PRA-98 / G3)</name>
    <dbReference type="NCBI Taxonomy" id="412133"/>
    <lineage>
        <taxon>Eukaryota</taxon>
        <taxon>Metamonada</taxon>
        <taxon>Parabasalia</taxon>
        <taxon>Trichomonadida</taxon>
        <taxon>Trichomonadidae</taxon>
        <taxon>Trichomonas</taxon>
    </lineage>
</organism>
<proteinExistence type="predicted"/>
<reference evidence="1" key="2">
    <citation type="journal article" date="2007" name="Science">
        <title>Draft genome sequence of the sexually transmitted pathogen Trichomonas vaginalis.</title>
        <authorList>
            <person name="Carlton J.M."/>
            <person name="Hirt R.P."/>
            <person name="Silva J.C."/>
            <person name="Delcher A.L."/>
            <person name="Schatz M."/>
            <person name="Zhao Q."/>
            <person name="Wortman J.R."/>
            <person name="Bidwell S.L."/>
            <person name="Alsmark U.C.M."/>
            <person name="Besteiro S."/>
            <person name="Sicheritz-Ponten T."/>
            <person name="Noel C.J."/>
            <person name="Dacks J.B."/>
            <person name="Foster P.G."/>
            <person name="Simillion C."/>
            <person name="Van de Peer Y."/>
            <person name="Miranda-Saavedra D."/>
            <person name="Barton G.J."/>
            <person name="Westrop G.D."/>
            <person name="Mueller S."/>
            <person name="Dessi D."/>
            <person name="Fiori P.L."/>
            <person name="Ren Q."/>
            <person name="Paulsen I."/>
            <person name="Zhang H."/>
            <person name="Bastida-Corcuera F.D."/>
            <person name="Simoes-Barbosa A."/>
            <person name="Brown M.T."/>
            <person name="Hayes R.D."/>
            <person name="Mukherjee M."/>
            <person name="Okumura C.Y."/>
            <person name="Schneider R."/>
            <person name="Smith A.J."/>
            <person name="Vanacova S."/>
            <person name="Villalvazo M."/>
            <person name="Haas B.J."/>
            <person name="Pertea M."/>
            <person name="Feldblyum T.V."/>
            <person name="Utterback T.R."/>
            <person name="Shu C.L."/>
            <person name="Osoegawa K."/>
            <person name="de Jong P.J."/>
            <person name="Hrdy I."/>
            <person name="Horvathova L."/>
            <person name="Zubacova Z."/>
            <person name="Dolezal P."/>
            <person name="Malik S.B."/>
            <person name="Logsdon J.M. Jr."/>
            <person name="Henze K."/>
            <person name="Gupta A."/>
            <person name="Wang C.C."/>
            <person name="Dunne R.L."/>
            <person name="Upcroft J.A."/>
            <person name="Upcroft P."/>
            <person name="White O."/>
            <person name="Salzberg S.L."/>
            <person name="Tang P."/>
            <person name="Chiu C.-H."/>
            <person name="Lee Y.-S."/>
            <person name="Embley T.M."/>
            <person name="Coombs G.H."/>
            <person name="Mottram J.C."/>
            <person name="Tachezy J."/>
            <person name="Fraser-Liggett C.M."/>
            <person name="Johnson P.J."/>
        </authorList>
    </citation>
    <scope>NUCLEOTIDE SEQUENCE [LARGE SCALE GENOMIC DNA]</scope>
    <source>
        <strain evidence="1">G3</strain>
    </source>
</reference>
<dbReference type="OrthoDB" id="15698at2759"/>
<dbReference type="KEGG" id="tva:4759522"/>
<reference evidence="1" key="1">
    <citation type="submission" date="2006-10" db="EMBL/GenBank/DDBJ databases">
        <authorList>
            <person name="Amadeo P."/>
            <person name="Zhao Q."/>
            <person name="Wortman J."/>
            <person name="Fraser-Liggett C."/>
            <person name="Carlton J."/>
        </authorList>
    </citation>
    <scope>NUCLEOTIDE SEQUENCE</scope>
    <source>
        <strain evidence="1">G3</strain>
    </source>
</reference>
<accession>A2F060</accession>
<evidence type="ECO:0000313" key="1">
    <source>
        <dbReference type="EMBL" id="EAY01695.1"/>
    </source>
</evidence>
<dbReference type="InterPro" id="IPR011333">
    <property type="entry name" value="SKP1/BTB/POZ_sf"/>
</dbReference>
<dbReference type="Gene3D" id="3.30.710.10">
    <property type="entry name" value="Potassium Channel Kv1.1, Chain A"/>
    <property type="match status" value="1"/>
</dbReference>
<sequence>MNESVILTVNNVEIQINKYFAVAISQMIYNTYVLDNNTLKIDIKTKVESQETYEVLKEILQYNKTEFECNDTISKDLFYIGNKLGIQELIDPYKTHVIDKMVLDKNNCIQLLEIYFDICSESKISECVDFISSHFYEIDQNDLKSISKKL</sequence>